<sequence length="72" mass="7736">MNGPRRDADRDDGTRAQAAAPDRRTATDLPGDSDRPFAANRPGLPARPRDLDLSGTVDHPVAVRRPAAPDRP</sequence>
<evidence type="ECO:0000313" key="3">
    <source>
        <dbReference type="Proteomes" id="UP001499851"/>
    </source>
</evidence>
<organism evidence="2 3">
    <name type="scientific">Glycomyces endophyticus</name>
    <dbReference type="NCBI Taxonomy" id="480996"/>
    <lineage>
        <taxon>Bacteria</taxon>
        <taxon>Bacillati</taxon>
        <taxon>Actinomycetota</taxon>
        <taxon>Actinomycetes</taxon>
        <taxon>Glycomycetales</taxon>
        <taxon>Glycomycetaceae</taxon>
        <taxon>Glycomyces</taxon>
    </lineage>
</organism>
<keyword evidence="3" id="KW-1185">Reference proteome</keyword>
<accession>A0ABP4T7N6</accession>
<protein>
    <submittedName>
        <fullName evidence="2">Uncharacterized protein</fullName>
    </submittedName>
</protein>
<feature type="compositionally biased region" description="Basic and acidic residues" evidence="1">
    <location>
        <begin position="1"/>
        <end position="14"/>
    </location>
</feature>
<proteinExistence type="predicted"/>
<reference evidence="3" key="1">
    <citation type="journal article" date="2019" name="Int. J. Syst. Evol. Microbiol.">
        <title>The Global Catalogue of Microorganisms (GCM) 10K type strain sequencing project: providing services to taxonomists for standard genome sequencing and annotation.</title>
        <authorList>
            <consortium name="The Broad Institute Genomics Platform"/>
            <consortium name="The Broad Institute Genome Sequencing Center for Infectious Disease"/>
            <person name="Wu L."/>
            <person name="Ma J."/>
        </authorList>
    </citation>
    <scope>NUCLEOTIDE SEQUENCE [LARGE SCALE GENOMIC DNA]</scope>
    <source>
        <strain evidence="3">JCM 16001</strain>
    </source>
</reference>
<dbReference type="RefSeq" id="WP_344488421.1">
    <property type="nucleotide sequence ID" value="NZ_BAAAQF010000012.1"/>
</dbReference>
<evidence type="ECO:0000256" key="1">
    <source>
        <dbReference type="SAM" id="MobiDB-lite"/>
    </source>
</evidence>
<dbReference type="EMBL" id="BAAAQF010000012">
    <property type="protein sequence ID" value="GAA1683700.1"/>
    <property type="molecule type" value="Genomic_DNA"/>
</dbReference>
<comment type="caution">
    <text evidence="2">The sequence shown here is derived from an EMBL/GenBank/DDBJ whole genome shotgun (WGS) entry which is preliminary data.</text>
</comment>
<dbReference type="Proteomes" id="UP001499851">
    <property type="component" value="Unassembled WGS sequence"/>
</dbReference>
<gene>
    <name evidence="2" type="ORF">GCM10009830_33690</name>
</gene>
<evidence type="ECO:0000313" key="2">
    <source>
        <dbReference type="EMBL" id="GAA1683700.1"/>
    </source>
</evidence>
<name>A0ABP4T7N6_9ACTN</name>
<feature type="region of interest" description="Disordered" evidence="1">
    <location>
        <begin position="1"/>
        <end position="72"/>
    </location>
</feature>